<dbReference type="RefSeq" id="WP_068527385.1">
    <property type="nucleotide sequence ID" value="NZ_LVJH01000002.1"/>
</dbReference>
<proteinExistence type="predicted"/>
<keyword evidence="1" id="KW-0472">Membrane</keyword>
<evidence type="ECO:0000256" key="1">
    <source>
        <dbReference type="SAM" id="Phobius"/>
    </source>
</evidence>
<reference evidence="2 3" key="1">
    <citation type="submission" date="2016-03" db="EMBL/GenBank/DDBJ databases">
        <title>Draft genome sequence of Paenibacillus glacialis DSM 22343.</title>
        <authorList>
            <person name="Shin S.-K."/>
            <person name="Yi H."/>
        </authorList>
    </citation>
    <scope>NUCLEOTIDE SEQUENCE [LARGE SCALE GENOMIC DNA]</scope>
    <source>
        <strain evidence="2 3">DSM 22343</strain>
    </source>
</reference>
<keyword evidence="1" id="KW-1133">Transmembrane helix</keyword>
<keyword evidence="1" id="KW-0812">Transmembrane</keyword>
<feature type="transmembrane region" description="Helical" evidence="1">
    <location>
        <begin position="12"/>
        <end position="31"/>
    </location>
</feature>
<dbReference type="AlphaFoldDB" id="A0A168NP89"/>
<dbReference type="EMBL" id="LVJH01000002">
    <property type="protein sequence ID" value="OAB45991.1"/>
    <property type="molecule type" value="Genomic_DNA"/>
</dbReference>
<dbReference type="Proteomes" id="UP000076967">
    <property type="component" value="Unassembled WGS sequence"/>
</dbReference>
<evidence type="ECO:0000313" key="3">
    <source>
        <dbReference type="Proteomes" id="UP000076967"/>
    </source>
</evidence>
<dbReference type="STRING" id="494026.PGLA_00920"/>
<dbReference type="OrthoDB" id="3700439at2"/>
<name>A0A168NP89_9BACL</name>
<keyword evidence="3" id="KW-1185">Reference proteome</keyword>
<evidence type="ECO:0000313" key="2">
    <source>
        <dbReference type="EMBL" id="OAB45991.1"/>
    </source>
</evidence>
<accession>A0A168NP89</accession>
<comment type="caution">
    <text evidence="2">The sequence shown here is derived from an EMBL/GenBank/DDBJ whole genome shotgun (WGS) entry which is preliminary data.</text>
</comment>
<sequence>MNQWITDNSSIVNFLNVVVIIFLTILNVWFAKNSQKYSAHSLMQNERIRRENNTPNIIAYLDTTDLNFLSFKLSNIGINAAKNIKINLAPMNQTKTNEILEDAFMFKEGVAFLAPNQTLSAHVGSFVELMNDNKDFPTYEVSLAYQDIDQNHYNRTYVIDSNMYNGYYGIMQKNIHDLNKEMKKIEGHFKKTVKIMEIKDKRDREYFKNIHSHKKNVRTIRRHIGGK</sequence>
<gene>
    <name evidence="2" type="ORF">PGLA_00920</name>
</gene>
<organism evidence="2 3">
    <name type="scientific">Paenibacillus glacialis</name>
    <dbReference type="NCBI Taxonomy" id="494026"/>
    <lineage>
        <taxon>Bacteria</taxon>
        <taxon>Bacillati</taxon>
        <taxon>Bacillota</taxon>
        <taxon>Bacilli</taxon>
        <taxon>Bacillales</taxon>
        <taxon>Paenibacillaceae</taxon>
        <taxon>Paenibacillus</taxon>
    </lineage>
</organism>
<protein>
    <submittedName>
        <fullName evidence="2">Uncharacterized protein</fullName>
    </submittedName>
</protein>